<keyword evidence="4" id="KW-0693">Viral RNA replication</keyword>
<sequence>MKIFSTLYSSFASFAKWTGLTDPHGFEHNFYFTGYADKKIKVSINPRFQEVYDDYQSYVGKFIDKHLPGHMAQKIKFGYHHPVASLPFMITNLKKGDLPDHPVPHDQHYTAARKAAADAFRPPRLVRPVHFADLRYYKWNWHPNVEEPYYSDPKLQQYVEHCYALGLIDDARLSFGNLKDFVFMDTRHYLHLIKNGSITDNNQLWPIMKIHVKPALTEPTETKIRVIYGVSKRHILAQAMFFWPLFRYYIEEHTSPLLWGNETFTGGMLKIHNLISVPRLYSQTYLTVDWSGFDLRSLFTIQREIFDDWRTYFDFTAYIPTRTYPDSKTDPIRMERLWNWQRDACFKMPFVLPDRTTYARLFRSIPSGLFVTQFLDSHYNLIMIYTILSAMGFDITNLMILVQGDDSLIHLKFFLPADQHDAFKAEFERLAKYYFDHIARPEKTHVTNSPNEVEVLGYTNNNGYPSRDMTKLVAQLYHPRNVDKTSWKSLLMAKVCGFAYASCYQDSQVIDLLRSIYNNLASKGFKPKSGRVMRDIILFGESEFEVPTDHFPTLNDVTKYFRRPYVRTQRDADSYFPSWHFNDVF</sequence>
<evidence type="ECO:0000256" key="2">
    <source>
        <dbReference type="ARBA" id="ARBA00022679"/>
    </source>
</evidence>
<organism evidence="6 7">
    <name type="scientific">Heterobasidion partitivirus 3</name>
    <dbReference type="NCBI Taxonomy" id="631431"/>
    <lineage>
        <taxon>Viruses</taxon>
        <taxon>Riboviria</taxon>
        <taxon>Orthornavirae</taxon>
        <taxon>Pisuviricota</taxon>
        <taxon>Duplopiviricetes</taxon>
        <taxon>Durnavirales</taxon>
        <taxon>Partitiviridae</taxon>
        <taxon>Alphapartitivirus</taxon>
        <taxon>Alphapartitivirus triheterobasidion</taxon>
    </lineage>
</organism>
<name>C1KDH6_9VIRU</name>
<keyword evidence="1 6" id="KW-0696">RNA-directed RNA polymerase</keyword>
<evidence type="ECO:0000256" key="1">
    <source>
        <dbReference type="ARBA" id="ARBA00022484"/>
    </source>
</evidence>
<evidence type="ECO:0000313" key="6">
    <source>
        <dbReference type="EMBL" id="ACO37245.1"/>
    </source>
</evidence>
<evidence type="ECO:0000256" key="4">
    <source>
        <dbReference type="ARBA" id="ARBA00022953"/>
    </source>
</evidence>
<reference evidence="6 7" key="1">
    <citation type="journal article" date="2010" name="Fungal Biol.">
        <title>A novel putative partitivirus of the saprotrophic fungus Heterobasidion ecrustosum infects pathogenic species of the Heterobasidion annosum complex.</title>
        <authorList>
            <person name="Vainio E.J."/>
            <person name="Korhonen K."/>
            <person name="Tuomivirta T.T."/>
            <person name="Hantula J."/>
        </authorList>
    </citation>
    <scope>NUCLEOTIDE SEQUENCE [LARGE SCALE GENOMIC DNA]</scope>
    <source>
        <strain evidence="6 7">HetRV3-ec1</strain>
    </source>
</reference>
<dbReference type="InterPro" id="IPR001205">
    <property type="entry name" value="RNA-dir_pol_C"/>
</dbReference>
<dbReference type="OrthoDB" id="5550at10239"/>
<dbReference type="GO" id="GO:0006351">
    <property type="term" value="P:DNA-templated transcription"/>
    <property type="evidence" value="ECO:0007669"/>
    <property type="project" value="InterPro"/>
</dbReference>
<dbReference type="SUPFAM" id="SSF56672">
    <property type="entry name" value="DNA/RNA polymerases"/>
    <property type="match status" value="1"/>
</dbReference>
<keyword evidence="2" id="KW-0808">Transferase</keyword>
<evidence type="ECO:0000313" key="7">
    <source>
        <dbReference type="Proteomes" id="UP000242695"/>
    </source>
</evidence>
<accession>C1KDH6</accession>
<keyword evidence="3" id="KW-0548">Nucleotidyltransferase</keyword>
<dbReference type="Pfam" id="PF00680">
    <property type="entry name" value="RdRP_1"/>
    <property type="match status" value="1"/>
</dbReference>
<dbReference type="Proteomes" id="UP000242695">
    <property type="component" value="Genome"/>
</dbReference>
<proteinExistence type="predicted"/>
<dbReference type="GO" id="GO:0003723">
    <property type="term" value="F:RNA binding"/>
    <property type="evidence" value="ECO:0007669"/>
    <property type="project" value="InterPro"/>
</dbReference>
<evidence type="ECO:0000259" key="5">
    <source>
        <dbReference type="Pfam" id="PF00680"/>
    </source>
</evidence>
<evidence type="ECO:0000256" key="3">
    <source>
        <dbReference type="ARBA" id="ARBA00022695"/>
    </source>
</evidence>
<keyword evidence="7" id="KW-1185">Reference proteome</keyword>
<feature type="domain" description="RNA-directed RNA polymerase C-terminal" evidence="5">
    <location>
        <begin position="221"/>
        <end position="482"/>
    </location>
</feature>
<dbReference type="GO" id="GO:0003968">
    <property type="term" value="F:RNA-directed RNA polymerase activity"/>
    <property type="evidence" value="ECO:0007669"/>
    <property type="project" value="UniProtKB-KW"/>
</dbReference>
<dbReference type="InterPro" id="IPR043502">
    <property type="entry name" value="DNA/RNA_pol_sf"/>
</dbReference>
<dbReference type="KEGG" id="vg:37629301"/>
<dbReference type="RefSeq" id="YP_009508058.1">
    <property type="nucleotide sequence ID" value="NC_038836.1"/>
</dbReference>
<dbReference type="GeneID" id="37629301"/>
<dbReference type="EMBL" id="FJ816271">
    <property type="protein sequence ID" value="ACO37245.1"/>
    <property type="molecule type" value="Genomic_RNA"/>
</dbReference>
<protein>
    <submittedName>
        <fullName evidence="6">Putative RNA-dependent RNA polymerase</fullName>
    </submittedName>
</protein>